<name>A0A5M9JLC0_MONFR</name>
<protein>
    <submittedName>
        <fullName evidence="1">Uncharacterized protein</fullName>
    </submittedName>
</protein>
<gene>
    <name evidence="1" type="ORF">EYC84_002583</name>
</gene>
<reference evidence="1 2" key="1">
    <citation type="submission" date="2019-06" db="EMBL/GenBank/DDBJ databases">
        <title>Genome Sequence of the Brown Rot Fungal Pathogen Monilinia fructicola.</title>
        <authorList>
            <person name="De Miccolis Angelini R.M."/>
            <person name="Landi L."/>
            <person name="Abate D."/>
            <person name="Pollastro S."/>
            <person name="Romanazzi G."/>
            <person name="Faretra F."/>
        </authorList>
    </citation>
    <scope>NUCLEOTIDE SEQUENCE [LARGE SCALE GENOMIC DNA]</scope>
    <source>
        <strain evidence="1 2">Mfrc123</strain>
    </source>
</reference>
<evidence type="ECO:0000313" key="2">
    <source>
        <dbReference type="Proteomes" id="UP000322873"/>
    </source>
</evidence>
<evidence type="ECO:0000313" key="1">
    <source>
        <dbReference type="EMBL" id="KAA8570274.1"/>
    </source>
</evidence>
<keyword evidence="2" id="KW-1185">Reference proteome</keyword>
<dbReference type="AlphaFoldDB" id="A0A5M9JLC0"/>
<accession>A0A5M9JLC0</accession>
<dbReference type="Proteomes" id="UP000322873">
    <property type="component" value="Unassembled WGS sequence"/>
</dbReference>
<organism evidence="1 2">
    <name type="scientific">Monilinia fructicola</name>
    <name type="common">Brown rot fungus</name>
    <name type="synonym">Ciboria fructicola</name>
    <dbReference type="NCBI Taxonomy" id="38448"/>
    <lineage>
        <taxon>Eukaryota</taxon>
        <taxon>Fungi</taxon>
        <taxon>Dikarya</taxon>
        <taxon>Ascomycota</taxon>
        <taxon>Pezizomycotina</taxon>
        <taxon>Leotiomycetes</taxon>
        <taxon>Helotiales</taxon>
        <taxon>Sclerotiniaceae</taxon>
        <taxon>Monilinia</taxon>
    </lineage>
</organism>
<comment type="caution">
    <text evidence="1">The sequence shown here is derived from an EMBL/GenBank/DDBJ whole genome shotgun (WGS) entry which is preliminary data.</text>
</comment>
<dbReference type="EMBL" id="VICG01000007">
    <property type="protein sequence ID" value="KAA8570274.1"/>
    <property type="molecule type" value="Genomic_DNA"/>
</dbReference>
<sequence length="306" mass="33832">MAPAQDFVSGDEPGRSQNTYTRNWMVYIPSRAESRNRKNSIESKKISTIKRYLLISGSQHPLKSNPSPERYIIQHIHSSHHTMANLNNTPTSSGTAENPTVLHPGFVPLTISFSIPGLAYKEGFKKPIGPFPTLILSSLIRLMTAEKIGALADVPPLRPKSLPFNIVANGSYIRNASSNPVINPTGTPCQRPNVRQCLDIICIITQRAVIGIRRIMLVEKLRNEFSLVVRYGINVAESATRRKVHGIWMSGRVVHSRLGVIDCVARIDFCGANRGYVWASTGPCRVKNVEIWAETTGWAINIAGIV</sequence>
<proteinExistence type="predicted"/>